<gene>
    <name evidence="2" type="ORF">AGR7A_pAt20055</name>
</gene>
<protein>
    <recommendedName>
        <fullName evidence="1">DUF5983 domain-containing protein</fullName>
    </recommendedName>
</protein>
<comment type="caution">
    <text evidence="2">The sequence shown here is derived from an EMBL/GenBank/DDBJ whole genome shotgun (WGS) entry which is preliminary data.</text>
</comment>
<dbReference type="Proteomes" id="UP000192140">
    <property type="component" value="Unassembled WGS sequence"/>
</dbReference>
<reference evidence="2" key="1">
    <citation type="submission" date="2016-01" db="EMBL/GenBank/DDBJ databases">
        <authorList>
            <person name="Regsiter A."/>
            <person name="william w."/>
        </authorList>
    </citation>
    <scope>NUCLEOTIDE SEQUENCE</scope>
    <source>
        <strain evidence="2">NCPPB 1641</strain>
    </source>
</reference>
<accession>A0A1S7U890</accession>
<dbReference type="EMBL" id="FCNP01000049">
    <property type="protein sequence ID" value="CVI63005.1"/>
    <property type="molecule type" value="Genomic_DNA"/>
</dbReference>
<dbReference type="RefSeq" id="WP_080855041.1">
    <property type="nucleotide sequence ID" value="NZ_LT009777.1"/>
</dbReference>
<proteinExistence type="predicted"/>
<sequence>MTTLESRTFVTISTGHMSAATAKFLDNTPCAQWPCVGGSYADYGWFFYAHDENAGEGDQHIPDDLFAVMTWARQKGFSHVLLDRDAEQVDDLPWHDW</sequence>
<evidence type="ECO:0000313" key="3">
    <source>
        <dbReference type="Proteomes" id="UP000192140"/>
    </source>
</evidence>
<evidence type="ECO:0000259" key="1">
    <source>
        <dbReference type="Pfam" id="PF19419"/>
    </source>
</evidence>
<feature type="domain" description="DUF5983" evidence="1">
    <location>
        <begin position="10"/>
        <end position="97"/>
    </location>
</feature>
<dbReference type="Pfam" id="PF19419">
    <property type="entry name" value="DUF5983"/>
    <property type="match status" value="1"/>
</dbReference>
<organism evidence="2 3">
    <name type="scientific">Agrobacterium deltaense NCPPB 1641</name>
    <dbReference type="NCBI Taxonomy" id="1183425"/>
    <lineage>
        <taxon>Bacteria</taxon>
        <taxon>Pseudomonadati</taxon>
        <taxon>Pseudomonadota</taxon>
        <taxon>Alphaproteobacteria</taxon>
        <taxon>Hyphomicrobiales</taxon>
        <taxon>Rhizobiaceae</taxon>
        <taxon>Rhizobium/Agrobacterium group</taxon>
        <taxon>Agrobacterium</taxon>
    </lineage>
</organism>
<keyword evidence="3" id="KW-1185">Reference proteome</keyword>
<name>A0A1S7U890_9HYPH</name>
<dbReference type="AlphaFoldDB" id="A0A1S7U890"/>
<evidence type="ECO:0000313" key="2">
    <source>
        <dbReference type="EMBL" id="CVI63005.1"/>
    </source>
</evidence>
<dbReference type="InterPro" id="IPR046025">
    <property type="entry name" value="DUF5983"/>
</dbReference>